<proteinExistence type="predicted"/>
<sequence>MKFLVDECLHTSLVAVARHYGHDCFHVNWLGLSGETDWDLMPRIVAEDFTFVTNNARDFRKLYAREALHAGLVIIVPQVLPGQQRELFAFVLQELACSPDLVNEVIEIEIEEHEVLLTRYALPE</sequence>
<accession>A0ABY1X1C6</accession>
<reference evidence="2 3" key="1">
    <citation type="submission" date="2019-02" db="EMBL/GenBank/DDBJ databases">
        <title>The genomic architecture of introgression among sibling species of bacteria.</title>
        <authorList>
            <person name="Cavassim M.I.A."/>
            <person name="Moeskjaer S."/>
            <person name="Moslemi C."/>
            <person name="Fields B."/>
            <person name="Bachmann A."/>
            <person name="Vilhjalmsson B."/>
            <person name="Schierup M.H."/>
            <person name="Young J.P.W."/>
            <person name="Andersen S.U."/>
        </authorList>
    </citation>
    <scope>NUCLEOTIDE SEQUENCE [LARGE SCALE GENOMIC DNA]</scope>
    <source>
        <strain evidence="2 3">SM141A</strain>
        <plasmid evidence="2">pSM141A_Rh07</plasmid>
    </source>
</reference>
<evidence type="ECO:0000259" key="1">
    <source>
        <dbReference type="Pfam" id="PF18480"/>
    </source>
</evidence>
<comment type="caution">
    <text evidence="2">The sequence shown here is derived from an EMBL/GenBank/DDBJ whole genome shotgun (WGS) entry which is preliminary data.</text>
</comment>
<geneLocation type="plasmid" evidence="2">
    <name>pSM141A_Rh07</name>
</geneLocation>
<dbReference type="RefSeq" id="WP_130692288.1">
    <property type="nucleotide sequence ID" value="NZ_SINW01000006.1"/>
</dbReference>
<organism evidence="2 3">
    <name type="scientific">Rhizobium ruizarguesonis</name>
    <dbReference type="NCBI Taxonomy" id="2081791"/>
    <lineage>
        <taxon>Bacteria</taxon>
        <taxon>Pseudomonadati</taxon>
        <taxon>Pseudomonadota</taxon>
        <taxon>Alphaproteobacteria</taxon>
        <taxon>Hyphomicrobiales</taxon>
        <taxon>Rhizobiaceae</taxon>
        <taxon>Rhizobium/Agrobacterium group</taxon>
        <taxon>Rhizobium</taxon>
    </lineage>
</organism>
<dbReference type="Proteomes" id="UP000291659">
    <property type="component" value="Unassembled WGS sequence"/>
</dbReference>
<gene>
    <name evidence="2" type="ORF">ELH98_28665</name>
</gene>
<keyword evidence="2" id="KW-0614">Plasmid</keyword>
<feature type="domain" description="DUF5615" evidence="1">
    <location>
        <begin position="1"/>
        <end position="109"/>
    </location>
</feature>
<evidence type="ECO:0000313" key="3">
    <source>
        <dbReference type="Proteomes" id="UP000291659"/>
    </source>
</evidence>
<keyword evidence="3" id="KW-1185">Reference proteome</keyword>
<protein>
    <submittedName>
        <fullName evidence="2">Toxin-antitoxin system, toxin component, PIN family protein</fullName>
    </submittedName>
</protein>
<name>A0ABY1X1C6_9HYPH</name>
<dbReference type="InterPro" id="IPR041049">
    <property type="entry name" value="DUF5615"/>
</dbReference>
<dbReference type="EMBL" id="SIOX01000006">
    <property type="protein sequence ID" value="TAX69043.1"/>
    <property type="molecule type" value="Genomic_DNA"/>
</dbReference>
<evidence type="ECO:0000313" key="2">
    <source>
        <dbReference type="EMBL" id="TAX69043.1"/>
    </source>
</evidence>
<dbReference type="Pfam" id="PF18480">
    <property type="entry name" value="DUF5615"/>
    <property type="match status" value="1"/>
</dbReference>